<evidence type="ECO:0000313" key="3">
    <source>
        <dbReference type="EMBL" id="KAK4538138.1"/>
    </source>
</evidence>
<organism evidence="3 4">
    <name type="scientific">Cyanidium caldarium</name>
    <name type="common">Red alga</name>
    <dbReference type="NCBI Taxonomy" id="2771"/>
    <lineage>
        <taxon>Eukaryota</taxon>
        <taxon>Rhodophyta</taxon>
        <taxon>Bangiophyceae</taxon>
        <taxon>Cyanidiales</taxon>
        <taxon>Cyanidiaceae</taxon>
        <taxon>Cyanidium</taxon>
    </lineage>
</organism>
<evidence type="ECO:0000256" key="2">
    <source>
        <dbReference type="SAM" id="Phobius"/>
    </source>
</evidence>
<feature type="region of interest" description="Disordered" evidence="1">
    <location>
        <begin position="155"/>
        <end position="180"/>
    </location>
</feature>
<feature type="transmembrane region" description="Helical" evidence="2">
    <location>
        <begin position="84"/>
        <end position="104"/>
    </location>
</feature>
<feature type="transmembrane region" description="Helical" evidence="2">
    <location>
        <begin position="55"/>
        <end position="72"/>
    </location>
</feature>
<keyword evidence="2" id="KW-1133">Transmembrane helix</keyword>
<dbReference type="AlphaFoldDB" id="A0AAV9J0M9"/>
<protein>
    <recommendedName>
        <fullName evidence="5">Transmembrane protein 18</fullName>
    </recommendedName>
</protein>
<keyword evidence="2" id="KW-0472">Membrane</keyword>
<gene>
    <name evidence="3" type="ORF">CDCA_CDCA16G4163</name>
</gene>
<evidence type="ECO:0000256" key="1">
    <source>
        <dbReference type="SAM" id="MobiDB-lite"/>
    </source>
</evidence>
<sequence length="180" mass="20246">MLVSHGLSKLVAPATFWSALGDWLDATSQSQLWPALDLLADNIVGFVRAIRWNEPFIVTLLLFYALLGYSLFRARHSVRGLSILFLLACALVAAAKPLNSLGHYHWHRFATQDYFDAQGTFAAFLYAFPLLAGAHVALWRMSMLTLRRVMRRARQRSRPTRSPAEADHHTVSAAPTNNIR</sequence>
<name>A0AAV9J0M9_CYACA</name>
<evidence type="ECO:0008006" key="5">
    <source>
        <dbReference type="Google" id="ProtNLM"/>
    </source>
</evidence>
<proteinExistence type="predicted"/>
<reference evidence="3 4" key="1">
    <citation type="submission" date="2022-07" db="EMBL/GenBank/DDBJ databases">
        <title>Genome-wide signatures of adaptation to extreme environments.</title>
        <authorList>
            <person name="Cho C.H."/>
            <person name="Yoon H.S."/>
        </authorList>
    </citation>
    <scope>NUCLEOTIDE SEQUENCE [LARGE SCALE GENOMIC DNA]</scope>
    <source>
        <strain evidence="3 4">DBV 063 E5</strain>
    </source>
</reference>
<comment type="caution">
    <text evidence="3">The sequence shown here is derived from an EMBL/GenBank/DDBJ whole genome shotgun (WGS) entry which is preliminary data.</text>
</comment>
<keyword evidence="2" id="KW-0812">Transmembrane</keyword>
<keyword evidence="4" id="KW-1185">Reference proteome</keyword>
<feature type="transmembrane region" description="Helical" evidence="2">
    <location>
        <begin position="124"/>
        <end position="146"/>
    </location>
</feature>
<dbReference type="Proteomes" id="UP001301350">
    <property type="component" value="Unassembled WGS sequence"/>
</dbReference>
<evidence type="ECO:0000313" key="4">
    <source>
        <dbReference type="Proteomes" id="UP001301350"/>
    </source>
</evidence>
<dbReference type="InterPro" id="IPR026721">
    <property type="entry name" value="TMEM18"/>
</dbReference>
<accession>A0AAV9J0M9</accession>
<dbReference type="Pfam" id="PF14770">
    <property type="entry name" value="TMEM18"/>
    <property type="match status" value="1"/>
</dbReference>
<dbReference type="EMBL" id="JANCYW010000016">
    <property type="protein sequence ID" value="KAK4538138.1"/>
    <property type="molecule type" value="Genomic_DNA"/>
</dbReference>